<dbReference type="SUPFAM" id="SSF48371">
    <property type="entry name" value="ARM repeat"/>
    <property type="match status" value="1"/>
</dbReference>
<dbReference type="Gramene" id="PHT90226">
    <property type="protein sequence ID" value="PHT90226"/>
    <property type="gene ID" value="T459_05339"/>
</dbReference>
<dbReference type="Gene3D" id="1.25.10.10">
    <property type="entry name" value="Leucine-rich Repeat Variant"/>
    <property type="match status" value="1"/>
</dbReference>
<organism evidence="2 3">
    <name type="scientific">Capsicum annuum</name>
    <name type="common">Capsicum pepper</name>
    <dbReference type="NCBI Taxonomy" id="4072"/>
    <lineage>
        <taxon>Eukaryota</taxon>
        <taxon>Viridiplantae</taxon>
        <taxon>Streptophyta</taxon>
        <taxon>Embryophyta</taxon>
        <taxon>Tracheophyta</taxon>
        <taxon>Spermatophyta</taxon>
        <taxon>Magnoliopsida</taxon>
        <taxon>eudicotyledons</taxon>
        <taxon>Gunneridae</taxon>
        <taxon>Pentapetalae</taxon>
        <taxon>asterids</taxon>
        <taxon>lamiids</taxon>
        <taxon>Solanales</taxon>
        <taxon>Solanaceae</taxon>
        <taxon>Solanoideae</taxon>
        <taxon>Capsiceae</taxon>
        <taxon>Capsicum</taxon>
    </lineage>
</organism>
<evidence type="ECO:0000313" key="3">
    <source>
        <dbReference type="Proteomes" id="UP000222542"/>
    </source>
</evidence>
<dbReference type="InterPro" id="IPR011989">
    <property type="entry name" value="ARM-like"/>
</dbReference>
<keyword evidence="1" id="KW-1133">Transmembrane helix</keyword>
<accession>A0A2G3A7K7</accession>
<reference evidence="2 3" key="1">
    <citation type="journal article" date="2014" name="Nat. Genet.">
        <title>Genome sequence of the hot pepper provides insights into the evolution of pungency in Capsicum species.</title>
        <authorList>
            <person name="Kim S."/>
            <person name="Park M."/>
            <person name="Yeom S.I."/>
            <person name="Kim Y.M."/>
            <person name="Lee J.M."/>
            <person name="Lee H.A."/>
            <person name="Seo E."/>
            <person name="Choi J."/>
            <person name="Cheong K."/>
            <person name="Kim K.T."/>
            <person name="Jung K."/>
            <person name="Lee G.W."/>
            <person name="Oh S.K."/>
            <person name="Bae C."/>
            <person name="Kim S.B."/>
            <person name="Lee H.Y."/>
            <person name="Kim S.Y."/>
            <person name="Kim M.S."/>
            <person name="Kang B.C."/>
            <person name="Jo Y.D."/>
            <person name="Yang H.B."/>
            <person name="Jeong H.J."/>
            <person name="Kang W.H."/>
            <person name="Kwon J.K."/>
            <person name="Shin C."/>
            <person name="Lim J.Y."/>
            <person name="Park J.H."/>
            <person name="Huh J.H."/>
            <person name="Kim J.S."/>
            <person name="Kim B.D."/>
            <person name="Cohen O."/>
            <person name="Paran I."/>
            <person name="Suh M.C."/>
            <person name="Lee S.B."/>
            <person name="Kim Y.K."/>
            <person name="Shin Y."/>
            <person name="Noh S.J."/>
            <person name="Park J."/>
            <person name="Seo Y.S."/>
            <person name="Kwon S.Y."/>
            <person name="Kim H.A."/>
            <person name="Park J.M."/>
            <person name="Kim H.J."/>
            <person name="Choi S.B."/>
            <person name="Bosland P.W."/>
            <person name="Reeves G."/>
            <person name="Jo S.H."/>
            <person name="Lee B.W."/>
            <person name="Cho H.T."/>
            <person name="Choi H.S."/>
            <person name="Lee M.S."/>
            <person name="Yu Y."/>
            <person name="Do Choi Y."/>
            <person name="Park B.S."/>
            <person name="van Deynze A."/>
            <person name="Ashrafi H."/>
            <person name="Hill T."/>
            <person name="Kim W.T."/>
            <person name="Pai H.S."/>
            <person name="Ahn H.K."/>
            <person name="Yeam I."/>
            <person name="Giovannoni J.J."/>
            <person name="Rose J.K."/>
            <person name="Sorensen I."/>
            <person name="Lee S.J."/>
            <person name="Kim R.W."/>
            <person name="Choi I.Y."/>
            <person name="Choi B.S."/>
            <person name="Lim J.S."/>
            <person name="Lee Y.H."/>
            <person name="Choi D."/>
        </authorList>
    </citation>
    <scope>NUCLEOTIDE SEQUENCE [LARGE SCALE GENOMIC DNA]</scope>
    <source>
        <strain evidence="3">cv. CM334</strain>
    </source>
</reference>
<dbReference type="EMBL" id="AYRZ02000002">
    <property type="protein sequence ID" value="PHT90226.1"/>
    <property type="molecule type" value="Genomic_DNA"/>
</dbReference>
<dbReference type="InterPro" id="IPR016024">
    <property type="entry name" value="ARM-type_fold"/>
</dbReference>
<keyword evidence="1" id="KW-0812">Transmembrane</keyword>
<evidence type="ECO:0000313" key="2">
    <source>
        <dbReference type="EMBL" id="PHT90226.1"/>
    </source>
</evidence>
<name>A0A2G3A7K7_CAPAN</name>
<gene>
    <name evidence="2" type="ORF">T459_05339</name>
</gene>
<keyword evidence="3" id="KW-1185">Reference proteome</keyword>
<dbReference type="STRING" id="4072.A0A2G3A7K7"/>
<protein>
    <recommendedName>
        <fullName evidence="4">Serine/threonine-protein kinase TOR</fullName>
    </recommendedName>
</protein>
<dbReference type="AlphaFoldDB" id="A0A2G3A7K7"/>
<dbReference type="PANTHER" id="PTHR34775:SF4">
    <property type="entry name" value="TRANSMEMBRANE PROTEIN"/>
    <property type="match status" value="1"/>
</dbReference>
<feature type="transmembrane region" description="Helical" evidence="1">
    <location>
        <begin position="975"/>
        <end position="997"/>
    </location>
</feature>
<dbReference type="Proteomes" id="UP000222542">
    <property type="component" value="Unassembled WGS sequence"/>
</dbReference>
<keyword evidence="1" id="KW-0472">Membrane</keyword>
<sequence>MCRNTGEFMLSRYREVAEIILRYLEHRDCLVHLSLTSLLPRITHFLRDRFVTNYLTICMNHILHVLKIPAERASGFIVLGEMAGALDGELTNYLPTITSHLLDAIVPHRGRPLPEALSCVGNIAKAMGPTMEPHVRGLLDSMFSSGLSLTLVEALDNHFKILSFNTKTISFCDSREYYNGYPQVPELSGSALVQLALRTLARFNFKGHDLLEFARESIVVYLEDEDGATRKDAALCYYKLVANSFSAISSTHFSPSRINRASGKRRHWLVEEVEGISLGVLIWDACLDWVPNSTRMVSNSGTGQLGSSSLSWGFDEKENESKVAKLKSPAKGSKNFMSMTVSSSYKIAQYWKRKSWWKEMILSFPPHPRTFENNNSTPRRSFNDNLFSRPSVLATHRGFNPVTPANIHADSTRMVSNSGKGEFGSSSLSWGFDEKENESKEAKLKSPAKGSKNFISMTILASSKIAQSPKKKILVEGNDPVRTSITLSDGKATFYSANFEEHNQNSEKVIEPKETVPVDGLPPITKTPKIENESKAAKLKSPVKGSKNFLSLTISASSKIAQSPKKKILVEINDPVRTSITLSDGKATFFSTNSEEHNQNSEKVMDPKETIPVDGFPSVTKTLKRVMFSEMSPKTNYLSPRKPKLDDCYLFELLFENLSNTDSRESSLIEDLLEESDGYSLEEAFTEATVDQEEEPAMPIAKQINEPALPVVEDISEAKIKSKARSSTILRFLSLMLVLMIAFLSFSVTDSPILATPASIIDLRFSNISIPSPISVLAFPVLAKANSYFKQFSGEVVSYFSKFINDLGSTSSEELDKKFELIELEEDEESETEPDEEEFQMDVDLDDGGEVKIEGVDVLEIEEASAIQLAEVNGADSLEKDVEQGKHDLVKTRKVSVVPAEGNESDSSERDLDQGLTTSNVEVELAESQSFIADNELESMIDNPKSIVKEISAVEEAQPLEMMESPIRHDEDNVGAYQILGISSLVLSLFAGTVLYVNRRSDKTLHPVAVSHKKFATHYVVKEKHFSQNWPTEVDVAGASCLSEMSIFQISSSHSKK</sequence>
<evidence type="ECO:0008006" key="4">
    <source>
        <dbReference type="Google" id="ProtNLM"/>
    </source>
</evidence>
<dbReference type="PANTHER" id="PTHR34775">
    <property type="entry name" value="TRANSMEMBRANE PROTEIN"/>
    <property type="match status" value="1"/>
</dbReference>
<proteinExistence type="predicted"/>
<comment type="caution">
    <text evidence="2">The sequence shown here is derived from an EMBL/GenBank/DDBJ whole genome shotgun (WGS) entry which is preliminary data.</text>
</comment>
<evidence type="ECO:0000256" key="1">
    <source>
        <dbReference type="SAM" id="Phobius"/>
    </source>
</evidence>
<reference evidence="2 3" key="2">
    <citation type="journal article" date="2017" name="Genome Biol.">
        <title>New reference genome sequences of hot pepper reveal the massive evolution of plant disease-resistance genes by retroduplication.</title>
        <authorList>
            <person name="Kim S."/>
            <person name="Park J."/>
            <person name="Yeom S.I."/>
            <person name="Kim Y.M."/>
            <person name="Seo E."/>
            <person name="Kim K.T."/>
            <person name="Kim M.S."/>
            <person name="Lee J.M."/>
            <person name="Cheong K."/>
            <person name="Shin H.S."/>
            <person name="Kim S.B."/>
            <person name="Han K."/>
            <person name="Lee J."/>
            <person name="Park M."/>
            <person name="Lee H.A."/>
            <person name="Lee H.Y."/>
            <person name="Lee Y."/>
            <person name="Oh S."/>
            <person name="Lee J.H."/>
            <person name="Choi E."/>
            <person name="Choi E."/>
            <person name="Lee S.E."/>
            <person name="Jeon J."/>
            <person name="Kim H."/>
            <person name="Choi G."/>
            <person name="Song H."/>
            <person name="Lee J."/>
            <person name="Lee S.C."/>
            <person name="Kwon J.K."/>
            <person name="Lee H.Y."/>
            <person name="Koo N."/>
            <person name="Hong Y."/>
            <person name="Kim R.W."/>
            <person name="Kang W.H."/>
            <person name="Huh J.H."/>
            <person name="Kang B.C."/>
            <person name="Yang T.J."/>
            <person name="Lee Y.H."/>
            <person name="Bennetzen J.L."/>
            <person name="Choi D."/>
        </authorList>
    </citation>
    <scope>NUCLEOTIDE SEQUENCE [LARGE SCALE GENOMIC DNA]</scope>
    <source>
        <strain evidence="3">cv. CM334</strain>
    </source>
</reference>